<evidence type="ECO:0000256" key="2">
    <source>
        <dbReference type="ARBA" id="ARBA00022649"/>
    </source>
</evidence>
<comment type="caution">
    <text evidence="3">The sequence shown here is derived from an EMBL/GenBank/DDBJ whole genome shotgun (WGS) entry which is preliminary data.</text>
</comment>
<dbReference type="AlphaFoldDB" id="A0A921LSE8"/>
<dbReference type="Pfam" id="PF02452">
    <property type="entry name" value="PemK_toxin"/>
    <property type="match status" value="1"/>
</dbReference>
<name>A0A921LSE8_9ACTN</name>
<keyword evidence="2" id="KW-1277">Toxin-antitoxin system</keyword>
<dbReference type="Gene3D" id="2.30.30.110">
    <property type="match status" value="1"/>
</dbReference>
<dbReference type="PANTHER" id="PTHR33988:SF1">
    <property type="entry name" value="ENDORIBONUCLEASE MAZF7-RELATED"/>
    <property type="match status" value="1"/>
</dbReference>
<reference evidence="3" key="1">
    <citation type="journal article" date="2021" name="PeerJ">
        <title>Extensive microbial diversity within the chicken gut microbiome revealed by metagenomics and culture.</title>
        <authorList>
            <person name="Gilroy R."/>
            <person name="Ravi A."/>
            <person name="Getino M."/>
            <person name="Pursley I."/>
            <person name="Horton D.L."/>
            <person name="Alikhan N.F."/>
            <person name="Baker D."/>
            <person name="Gharbi K."/>
            <person name="Hall N."/>
            <person name="Watson M."/>
            <person name="Adriaenssens E.M."/>
            <person name="Foster-Nyarko E."/>
            <person name="Jarju S."/>
            <person name="Secka A."/>
            <person name="Antonio M."/>
            <person name="Oren A."/>
            <person name="Chaudhuri R.R."/>
            <person name="La Ragione R."/>
            <person name="Hildebrand F."/>
            <person name="Pallen M.J."/>
        </authorList>
    </citation>
    <scope>NUCLEOTIDE SEQUENCE</scope>
    <source>
        <strain evidence="3">ChiGjej2B2-7701</strain>
    </source>
</reference>
<organism evidence="3 4">
    <name type="scientific">Collinsella ihumii</name>
    <dbReference type="NCBI Taxonomy" id="1720204"/>
    <lineage>
        <taxon>Bacteria</taxon>
        <taxon>Bacillati</taxon>
        <taxon>Actinomycetota</taxon>
        <taxon>Coriobacteriia</taxon>
        <taxon>Coriobacteriales</taxon>
        <taxon>Coriobacteriaceae</taxon>
        <taxon>Collinsella</taxon>
    </lineage>
</organism>
<dbReference type="GO" id="GO:0003677">
    <property type="term" value="F:DNA binding"/>
    <property type="evidence" value="ECO:0007669"/>
    <property type="project" value="InterPro"/>
</dbReference>
<comment type="similarity">
    <text evidence="1">Belongs to the PemK/MazF family.</text>
</comment>
<dbReference type="InterPro" id="IPR003477">
    <property type="entry name" value="PemK-like"/>
</dbReference>
<accession>A0A921LSE8</accession>
<protein>
    <submittedName>
        <fullName evidence="3">Type II toxin-antitoxin system PemK/MazF family toxin</fullName>
    </submittedName>
</protein>
<evidence type="ECO:0000313" key="3">
    <source>
        <dbReference type="EMBL" id="HJG32067.1"/>
    </source>
</evidence>
<dbReference type="InterPro" id="IPR011067">
    <property type="entry name" value="Plasmid_toxin/cell-grow_inhib"/>
</dbReference>
<evidence type="ECO:0000256" key="1">
    <source>
        <dbReference type="ARBA" id="ARBA00007521"/>
    </source>
</evidence>
<sequence>MMRGEIWSMRDDLYASKARPVVIIQSDEVSGFDSVVLCLLTTYESSGIPTRVRVEPTVQNGLEKTSYVMTEKIASVSRAMLGRRIGMLEEEVMREVSEKVAVVLGL</sequence>
<reference evidence="3" key="2">
    <citation type="submission" date="2021-09" db="EMBL/GenBank/DDBJ databases">
        <authorList>
            <person name="Gilroy R."/>
        </authorList>
    </citation>
    <scope>NUCLEOTIDE SEQUENCE</scope>
    <source>
        <strain evidence="3">ChiGjej2B2-7701</strain>
    </source>
</reference>
<dbReference type="GO" id="GO:0016075">
    <property type="term" value="P:rRNA catabolic process"/>
    <property type="evidence" value="ECO:0007669"/>
    <property type="project" value="TreeGrafter"/>
</dbReference>
<dbReference type="Proteomes" id="UP000746751">
    <property type="component" value="Unassembled WGS sequence"/>
</dbReference>
<dbReference type="SUPFAM" id="SSF50118">
    <property type="entry name" value="Cell growth inhibitor/plasmid maintenance toxic component"/>
    <property type="match status" value="1"/>
</dbReference>
<dbReference type="PANTHER" id="PTHR33988">
    <property type="entry name" value="ENDORIBONUCLEASE MAZF-RELATED"/>
    <property type="match status" value="1"/>
</dbReference>
<dbReference type="EMBL" id="DYVF01000072">
    <property type="protein sequence ID" value="HJG32067.1"/>
    <property type="molecule type" value="Genomic_DNA"/>
</dbReference>
<evidence type="ECO:0000313" key="4">
    <source>
        <dbReference type="Proteomes" id="UP000746751"/>
    </source>
</evidence>
<proteinExistence type="inferred from homology"/>
<dbReference type="GO" id="GO:0004521">
    <property type="term" value="F:RNA endonuclease activity"/>
    <property type="evidence" value="ECO:0007669"/>
    <property type="project" value="TreeGrafter"/>
</dbReference>
<gene>
    <name evidence="3" type="ORF">K8U80_11850</name>
</gene>
<dbReference type="GO" id="GO:0006402">
    <property type="term" value="P:mRNA catabolic process"/>
    <property type="evidence" value="ECO:0007669"/>
    <property type="project" value="TreeGrafter"/>
</dbReference>